<gene>
    <name evidence="2" type="ORF">HJG59_009981</name>
</gene>
<dbReference type="InParanoid" id="A0A7J8C970"/>
<evidence type="ECO:0000256" key="1">
    <source>
        <dbReference type="SAM" id="MobiDB-lite"/>
    </source>
</evidence>
<accession>A0A7J8C970</accession>
<dbReference type="Proteomes" id="UP000550707">
    <property type="component" value="Unassembled WGS sequence"/>
</dbReference>
<name>A0A7J8C970_MOLMO</name>
<reference evidence="2 3" key="1">
    <citation type="journal article" date="2020" name="Nature">
        <title>Six reference-quality genomes reveal evolution of bat adaptations.</title>
        <authorList>
            <person name="Jebb D."/>
            <person name="Huang Z."/>
            <person name="Pippel M."/>
            <person name="Hughes G.M."/>
            <person name="Lavrichenko K."/>
            <person name="Devanna P."/>
            <person name="Winkler S."/>
            <person name="Jermiin L.S."/>
            <person name="Skirmuntt E.C."/>
            <person name="Katzourakis A."/>
            <person name="Burkitt-Gray L."/>
            <person name="Ray D.A."/>
            <person name="Sullivan K.A.M."/>
            <person name="Roscito J.G."/>
            <person name="Kirilenko B.M."/>
            <person name="Davalos L.M."/>
            <person name="Corthals A.P."/>
            <person name="Power M.L."/>
            <person name="Jones G."/>
            <person name="Ransome R.D."/>
            <person name="Dechmann D.K.N."/>
            <person name="Locatelli A.G."/>
            <person name="Puechmaille S.J."/>
            <person name="Fedrigo O."/>
            <person name="Jarvis E.D."/>
            <person name="Hiller M."/>
            <person name="Vernes S.C."/>
            <person name="Myers E.W."/>
            <person name="Teeling E.C."/>
        </authorList>
    </citation>
    <scope>NUCLEOTIDE SEQUENCE [LARGE SCALE GENOMIC DNA]</scope>
    <source>
        <strain evidence="2">MMolMol1</strain>
        <tissue evidence="2">Muscle</tissue>
    </source>
</reference>
<feature type="compositionally biased region" description="Low complexity" evidence="1">
    <location>
        <begin position="93"/>
        <end position="119"/>
    </location>
</feature>
<evidence type="ECO:0000313" key="3">
    <source>
        <dbReference type="Proteomes" id="UP000550707"/>
    </source>
</evidence>
<dbReference type="AlphaFoldDB" id="A0A7J8C970"/>
<dbReference type="EMBL" id="JACASF010000021">
    <property type="protein sequence ID" value="KAF6407359.1"/>
    <property type="molecule type" value="Genomic_DNA"/>
</dbReference>
<protein>
    <submittedName>
        <fullName evidence="2">Uncharacterized protein</fullName>
    </submittedName>
</protein>
<sequence length="136" mass="14825">MRGTTYTQFSVSGCIRFTISLQDLGNSVHLRVCGNVLCARGFEGRERTLGQHCARPLMASAPRCCHVESATNPRTVSLWTAPPSLPDAVAGPRQSGCRRQSRSRVQPRAGRARRGPCAGRRPKPREPESPAMVNAK</sequence>
<feature type="region of interest" description="Disordered" evidence="1">
    <location>
        <begin position="81"/>
        <end position="136"/>
    </location>
</feature>
<proteinExistence type="predicted"/>
<evidence type="ECO:0000313" key="2">
    <source>
        <dbReference type="EMBL" id="KAF6407359.1"/>
    </source>
</evidence>
<organism evidence="2 3">
    <name type="scientific">Molossus molossus</name>
    <name type="common">Pallas' mastiff bat</name>
    <name type="synonym">Vespertilio molossus</name>
    <dbReference type="NCBI Taxonomy" id="27622"/>
    <lineage>
        <taxon>Eukaryota</taxon>
        <taxon>Metazoa</taxon>
        <taxon>Chordata</taxon>
        <taxon>Craniata</taxon>
        <taxon>Vertebrata</taxon>
        <taxon>Euteleostomi</taxon>
        <taxon>Mammalia</taxon>
        <taxon>Eutheria</taxon>
        <taxon>Laurasiatheria</taxon>
        <taxon>Chiroptera</taxon>
        <taxon>Yangochiroptera</taxon>
        <taxon>Molossidae</taxon>
        <taxon>Molossus</taxon>
    </lineage>
</organism>
<keyword evidence="3" id="KW-1185">Reference proteome</keyword>
<comment type="caution">
    <text evidence="2">The sequence shown here is derived from an EMBL/GenBank/DDBJ whole genome shotgun (WGS) entry which is preliminary data.</text>
</comment>